<name>A0ABD2KM33_HETSC</name>
<evidence type="ECO:0000313" key="1">
    <source>
        <dbReference type="EMBL" id="KAL3103675.1"/>
    </source>
</evidence>
<keyword evidence="2" id="KW-1185">Reference proteome</keyword>
<gene>
    <name evidence="1" type="ORF">niasHS_000311</name>
</gene>
<dbReference type="InterPro" id="IPR036397">
    <property type="entry name" value="RNaseH_sf"/>
</dbReference>
<proteinExistence type="predicted"/>
<evidence type="ECO:0008006" key="3">
    <source>
        <dbReference type="Google" id="ProtNLM"/>
    </source>
</evidence>
<dbReference type="Gene3D" id="3.30.420.10">
    <property type="entry name" value="Ribonuclease H-like superfamily/Ribonuclease H"/>
    <property type="match status" value="1"/>
</dbReference>
<dbReference type="PANTHER" id="PTHR37984:SF5">
    <property type="entry name" value="PROTEIN NYNRIN-LIKE"/>
    <property type="match status" value="1"/>
</dbReference>
<accession>A0ABD2KM33</accession>
<evidence type="ECO:0000313" key="2">
    <source>
        <dbReference type="Proteomes" id="UP001620645"/>
    </source>
</evidence>
<dbReference type="Proteomes" id="UP001620645">
    <property type="component" value="Unassembled WGS sequence"/>
</dbReference>
<dbReference type="AlphaFoldDB" id="A0ABD2KM33"/>
<protein>
    <recommendedName>
        <fullName evidence="3">Integrase catalytic domain-containing protein</fullName>
    </recommendedName>
</protein>
<dbReference type="InterPro" id="IPR012337">
    <property type="entry name" value="RNaseH-like_sf"/>
</dbReference>
<reference evidence="1 2" key="1">
    <citation type="submission" date="2024-10" db="EMBL/GenBank/DDBJ databases">
        <authorList>
            <person name="Kim D."/>
        </authorList>
    </citation>
    <scope>NUCLEOTIDE SEQUENCE [LARGE SCALE GENOMIC DNA]</scope>
    <source>
        <strain evidence="1">Taebaek</strain>
    </source>
</reference>
<dbReference type="EMBL" id="JBICCN010000012">
    <property type="protein sequence ID" value="KAL3103675.1"/>
    <property type="molecule type" value="Genomic_DNA"/>
</dbReference>
<dbReference type="SUPFAM" id="SSF53098">
    <property type="entry name" value="Ribonuclease H-like"/>
    <property type="match status" value="1"/>
</dbReference>
<sequence length="129" mass="14610">MKGNSVEFALDSGAEPFHHRREALSIENGCVIYADGLGWTSKSKTSFDRVKLALKKQKHRLKLFSTLGQKKTAHENECIWTMQGISLEKSATIDKIRYLCSRHGLPETLVTDNGTQFTSNEFKEFTKTN</sequence>
<comment type="caution">
    <text evidence="1">The sequence shown here is derived from an EMBL/GenBank/DDBJ whole genome shotgun (WGS) entry which is preliminary data.</text>
</comment>
<dbReference type="InterPro" id="IPR050951">
    <property type="entry name" value="Retrovirus_Pol_polyprotein"/>
</dbReference>
<dbReference type="PANTHER" id="PTHR37984">
    <property type="entry name" value="PROTEIN CBG26694"/>
    <property type="match status" value="1"/>
</dbReference>
<organism evidence="1 2">
    <name type="scientific">Heterodera schachtii</name>
    <name type="common">Sugarbeet cyst nematode worm</name>
    <name type="synonym">Tylenchus schachtii</name>
    <dbReference type="NCBI Taxonomy" id="97005"/>
    <lineage>
        <taxon>Eukaryota</taxon>
        <taxon>Metazoa</taxon>
        <taxon>Ecdysozoa</taxon>
        <taxon>Nematoda</taxon>
        <taxon>Chromadorea</taxon>
        <taxon>Rhabditida</taxon>
        <taxon>Tylenchina</taxon>
        <taxon>Tylenchomorpha</taxon>
        <taxon>Tylenchoidea</taxon>
        <taxon>Heteroderidae</taxon>
        <taxon>Heteroderinae</taxon>
        <taxon>Heterodera</taxon>
    </lineage>
</organism>